<accession>A0A4Z1J874</accession>
<evidence type="ECO:0000313" key="2">
    <source>
        <dbReference type="Proteomes" id="UP000297229"/>
    </source>
</evidence>
<name>A0A4Z1J874_9HELO</name>
<gene>
    <name evidence="1" type="ORF">BELL_0757g00080</name>
</gene>
<dbReference type="InterPro" id="IPR006357">
    <property type="entry name" value="HAD-SF_hydro_IIA"/>
</dbReference>
<sequence length="474" mass="52313">MSLIAQVSHKVSVNSRRYQLLNPITLMLKSVKSGKSVNRITSFISNPAKPAYTQQRSIYSSRLSSTSFPFSANSCSPKQSIKAAMAPIAHQRRSSTATPVTANLLPGFAFAFDIDGVLLRSSSPIPGASEALNLLHSNNIPFILLTNGGGKHESARVAELSKKLNVPLTEENFVQSHTPFKQLVEESDTTESLKDKTVLVTGGDGDKCRKVAEMYGFTKVVTPGDILMAYPTIWPFNQIFSEYYSKATRPLPRPVDLHNLSESLKFDAIMIFNDPRDWALDTQVVLDLLLSEKGILGTYSSKNGDASLPNNGWQQDEQPKLFFSNPDLFWATNHHMPRLGQGGFQASLEGVWNATTGGAKLERTVIGKPHPATYKYAERVLHKYRTHMLGGSGESKRRIPHLKRVFMVGDNPESDIRGANEFESSHGTDWTSVLVKTGVYRSGTVPAHKPKAIVGDVYEAVKWALEQEGWHSAL</sequence>
<dbReference type="STRING" id="278938.A0A4Z1J874"/>
<dbReference type="NCBIfam" id="TIGR01460">
    <property type="entry name" value="HAD-SF-IIA"/>
    <property type="match status" value="1"/>
</dbReference>
<dbReference type="AlphaFoldDB" id="A0A4Z1J874"/>
<dbReference type="PANTHER" id="PTHR14269">
    <property type="entry name" value="CDP-DIACYLGLYCEROL--GLYCEROL-3-PHOSPHATE 3-PHOSPHATIDYLTRANSFERASE-RELATED"/>
    <property type="match status" value="1"/>
</dbReference>
<evidence type="ECO:0000313" key="1">
    <source>
        <dbReference type="EMBL" id="TGO69796.1"/>
    </source>
</evidence>
<dbReference type="InterPro" id="IPR023214">
    <property type="entry name" value="HAD_sf"/>
</dbReference>
<dbReference type="Pfam" id="PF13344">
    <property type="entry name" value="Hydrolase_6"/>
    <property type="match status" value="1"/>
</dbReference>
<dbReference type="Gene3D" id="3.40.50.1000">
    <property type="entry name" value="HAD superfamily/HAD-like"/>
    <property type="match status" value="2"/>
</dbReference>
<dbReference type="PANTHER" id="PTHR14269:SF57">
    <property type="entry name" value="SUPERFAMILY HYDROLASE, PUTATIVE (AFU_ORTHOLOGUE AFUA_2G02580)-RELATED"/>
    <property type="match status" value="1"/>
</dbReference>
<dbReference type="FunFam" id="3.40.50.1000:FF:000069">
    <property type="entry name" value="HAD-superfamily subfamily IIA hydrolase"/>
    <property type="match status" value="1"/>
</dbReference>
<comment type="caution">
    <text evidence="1">The sequence shown here is derived from an EMBL/GenBank/DDBJ whole genome shotgun (WGS) entry which is preliminary data.</text>
</comment>
<proteinExistence type="predicted"/>
<dbReference type="Proteomes" id="UP000297229">
    <property type="component" value="Unassembled WGS sequence"/>
</dbReference>
<keyword evidence="2" id="KW-1185">Reference proteome</keyword>
<organism evidence="1 2">
    <name type="scientific">Botrytis elliptica</name>
    <dbReference type="NCBI Taxonomy" id="278938"/>
    <lineage>
        <taxon>Eukaryota</taxon>
        <taxon>Fungi</taxon>
        <taxon>Dikarya</taxon>
        <taxon>Ascomycota</taxon>
        <taxon>Pezizomycotina</taxon>
        <taxon>Leotiomycetes</taxon>
        <taxon>Helotiales</taxon>
        <taxon>Sclerotiniaceae</taxon>
        <taxon>Botrytis</taxon>
    </lineage>
</organism>
<dbReference type="Pfam" id="PF13242">
    <property type="entry name" value="Hydrolase_like"/>
    <property type="match status" value="1"/>
</dbReference>
<dbReference type="InterPro" id="IPR006353">
    <property type="entry name" value="HAD-SF_hydro_IIA_CECR5"/>
</dbReference>
<dbReference type="InterPro" id="IPR050324">
    <property type="entry name" value="CDP-alcohol_PTase-I"/>
</dbReference>
<dbReference type="GO" id="GO:0005739">
    <property type="term" value="C:mitochondrion"/>
    <property type="evidence" value="ECO:0007669"/>
    <property type="project" value="TreeGrafter"/>
</dbReference>
<dbReference type="OrthoDB" id="10251048at2759"/>
<reference evidence="1 2" key="1">
    <citation type="submission" date="2017-12" db="EMBL/GenBank/DDBJ databases">
        <title>Comparative genomics of Botrytis spp.</title>
        <authorList>
            <person name="Valero-Jimenez C.A."/>
            <person name="Tapia P."/>
            <person name="Veloso J."/>
            <person name="Silva-Moreno E."/>
            <person name="Staats M."/>
            <person name="Valdes J.H."/>
            <person name="Van Kan J.A.L."/>
        </authorList>
    </citation>
    <scope>NUCLEOTIDE SEQUENCE [LARGE SCALE GENOMIC DNA]</scope>
    <source>
        <strain evidence="1 2">Be9601</strain>
    </source>
</reference>
<dbReference type="NCBIfam" id="TIGR01456">
    <property type="entry name" value="CECR5"/>
    <property type="match status" value="1"/>
</dbReference>
<protein>
    <submittedName>
        <fullName evidence="1">Uncharacterized protein</fullName>
    </submittedName>
</protein>
<dbReference type="SUPFAM" id="SSF56784">
    <property type="entry name" value="HAD-like"/>
    <property type="match status" value="1"/>
</dbReference>
<dbReference type="GO" id="GO:0046474">
    <property type="term" value="P:glycerophospholipid biosynthetic process"/>
    <property type="evidence" value="ECO:0007669"/>
    <property type="project" value="TreeGrafter"/>
</dbReference>
<dbReference type="EMBL" id="PQXM01000755">
    <property type="protein sequence ID" value="TGO69796.1"/>
    <property type="molecule type" value="Genomic_DNA"/>
</dbReference>
<dbReference type="InterPro" id="IPR036412">
    <property type="entry name" value="HAD-like_sf"/>
</dbReference>